<feature type="compositionally biased region" description="Polar residues" evidence="1">
    <location>
        <begin position="183"/>
        <end position="194"/>
    </location>
</feature>
<organism evidence="2 3">
    <name type="scientific">[Emmonsia] crescens</name>
    <dbReference type="NCBI Taxonomy" id="73230"/>
    <lineage>
        <taxon>Eukaryota</taxon>
        <taxon>Fungi</taxon>
        <taxon>Dikarya</taxon>
        <taxon>Ascomycota</taxon>
        <taxon>Pezizomycotina</taxon>
        <taxon>Eurotiomycetes</taxon>
        <taxon>Eurotiomycetidae</taxon>
        <taxon>Onygenales</taxon>
        <taxon>Ajellomycetaceae</taxon>
        <taxon>Emergomyces</taxon>
    </lineage>
</organism>
<evidence type="ECO:0000256" key="1">
    <source>
        <dbReference type="SAM" id="MobiDB-lite"/>
    </source>
</evidence>
<accession>A0A0G2I9X7</accession>
<name>A0A0G2I9X7_9EURO</name>
<sequence>MTRSSQNITSDIHFPLLSNLSPATQTISPIPAFYIYRANGVAVPIIALDELPHWLRIGREDWYNHEWQQYMSPISEQSIIRVGEYEVFAMWGEAMYQLPIWRLVGVQRGEHGDGTEAETEWEVEGEGRVVYHSDQEEGYGYRLNEGMSDNGSVDGGRGVGDNGIAAGSQDGEQVTEDGVNREGVTQNAPSTPASSPARLDNNTYDGGDYDGFSYFDLPLSCNGHNHYYPHQPQYQQHSSPRQQATMSSIPPTWPPEMSRSTSNNSYSSASRNYLHSLASNTNTETSVSSLSSSDIPHAVFQVPILPRVPLGLTQSAPSCFPWGMHHGQFPPWLVNTVGGEGSVHSV</sequence>
<feature type="compositionally biased region" description="Low complexity" evidence="1">
    <location>
        <begin position="228"/>
        <end position="243"/>
    </location>
</feature>
<feature type="region of interest" description="Disordered" evidence="1">
    <location>
        <begin position="147"/>
        <end position="204"/>
    </location>
</feature>
<gene>
    <name evidence="2" type="ORF">EMCG_07226</name>
</gene>
<dbReference type="OrthoDB" id="4185910at2759"/>
<dbReference type="Proteomes" id="UP000034164">
    <property type="component" value="Unassembled WGS sequence"/>
</dbReference>
<evidence type="ECO:0000313" key="3">
    <source>
        <dbReference type="Proteomes" id="UP000034164"/>
    </source>
</evidence>
<comment type="caution">
    <text evidence="2">The sequence shown here is derived from an EMBL/GenBank/DDBJ whole genome shotgun (WGS) entry which is preliminary data.</text>
</comment>
<feature type="compositionally biased region" description="Low complexity" evidence="1">
    <location>
        <begin position="258"/>
        <end position="268"/>
    </location>
</feature>
<protein>
    <submittedName>
        <fullName evidence="2">Uncharacterized protein</fullName>
    </submittedName>
</protein>
<proteinExistence type="predicted"/>
<evidence type="ECO:0000313" key="2">
    <source>
        <dbReference type="EMBL" id="KKZ67055.1"/>
    </source>
</evidence>
<reference evidence="3" key="1">
    <citation type="journal article" date="2015" name="PLoS Genet.">
        <title>The dynamic genome and transcriptome of the human fungal pathogen Blastomyces and close relative Emmonsia.</title>
        <authorList>
            <person name="Munoz J.F."/>
            <person name="Gauthier G.M."/>
            <person name="Desjardins C.A."/>
            <person name="Gallo J.E."/>
            <person name="Holder J."/>
            <person name="Sullivan T.D."/>
            <person name="Marty A.J."/>
            <person name="Carmen J.C."/>
            <person name="Chen Z."/>
            <person name="Ding L."/>
            <person name="Gujja S."/>
            <person name="Magrini V."/>
            <person name="Misas E."/>
            <person name="Mitreva M."/>
            <person name="Priest M."/>
            <person name="Saif S."/>
            <person name="Whiston E.A."/>
            <person name="Young S."/>
            <person name="Zeng Q."/>
            <person name="Goldman W.E."/>
            <person name="Mardis E.R."/>
            <person name="Taylor J.W."/>
            <person name="McEwen J.G."/>
            <person name="Clay O.K."/>
            <person name="Klein B.S."/>
            <person name="Cuomo C.A."/>
        </authorList>
    </citation>
    <scope>NUCLEOTIDE SEQUENCE [LARGE SCALE GENOMIC DNA]</scope>
    <source>
        <strain evidence="3">UAMH 3008</strain>
    </source>
</reference>
<dbReference type="EMBL" id="LCZI01000340">
    <property type="protein sequence ID" value="KKZ67055.1"/>
    <property type="molecule type" value="Genomic_DNA"/>
</dbReference>
<feature type="region of interest" description="Disordered" evidence="1">
    <location>
        <begin position="228"/>
        <end position="268"/>
    </location>
</feature>
<dbReference type="AlphaFoldDB" id="A0A0G2I9X7"/>
<dbReference type="VEuPathDB" id="FungiDB:EMCG_07226"/>